<protein>
    <submittedName>
        <fullName evidence="2">Toxin CptA</fullName>
    </submittedName>
</protein>
<dbReference type="STRING" id="1367852.SAMN05216516_102265"/>
<dbReference type="Proteomes" id="UP000242222">
    <property type="component" value="Unassembled WGS sequence"/>
</dbReference>
<gene>
    <name evidence="2" type="ORF">SAMN05216516_102265</name>
</gene>
<dbReference type="Pfam" id="PF07254">
    <property type="entry name" value="Cpta_toxin"/>
    <property type="match status" value="1"/>
</dbReference>
<dbReference type="EMBL" id="FOVC01000002">
    <property type="protein sequence ID" value="SFN08115.1"/>
    <property type="molecule type" value="Genomic_DNA"/>
</dbReference>
<feature type="transmembrane region" description="Helical" evidence="1">
    <location>
        <begin position="20"/>
        <end position="50"/>
    </location>
</feature>
<proteinExistence type="predicted"/>
<keyword evidence="3" id="KW-1185">Reference proteome</keyword>
<sequence>MVLWQSDLRVSWQAQRLSLVLHGVAMMALLLAPWPNHYTLVWIVLLILVVRESVRSQYRISRCEGAIALLLDRQLYWRNQRWNIIGRPWVGQQAILLTLRSESGEREHLWLMQDSMSTRDWRRLHMQLLNVSAKQ</sequence>
<dbReference type="InterPro" id="IPR009883">
    <property type="entry name" value="YgfX"/>
</dbReference>
<evidence type="ECO:0000256" key="1">
    <source>
        <dbReference type="SAM" id="Phobius"/>
    </source>
</evidence>
<evidence type="ECO:0000313" key="2">
    <source>
        <dbReference type="EMBL" id="SFN08115.1"/>
    </source>
</evidence>
<name>A0A1I4W3Q2_9GAMM</name>
<accession>A0A1I4W3Q2</accession>
<evidence type="ECO:0000313" key="3">
    <source>
        <dbReference type="Proteomes" id="UP000242222"/>
    </source>
</evidence>
<keyword evidence="1" id="KW-0472">Membrane</keyword>
<dbReference type="OrthoDB" id="7060796at2"/>
<dbReference type="PIRSF" id="PIRSF020653">
    <property type="entry name" value="UCP020653"/>
    <property type="match status" value="1"/>
</dbReference>
<dbReference type="AlphaFoldDB" id="A0A1I4W3Q2"/>
<keyword evidence="1" id="KW-1133">Transmembrane helix</keyword>
<reference evidence="3" key="1">
    <citation type="submission" date="2016-10" db="EMBL/GenBank/DDBJ databases">
        <authorList>
            <person name="Varghese N."/>
            <person name="Submissions S."/>
        </authorList>
    </citation>
    <scope>NUCLEOTIDE SEQUENCE [LARGE SCALE GENOMIC DNA]</scope>
    <source>
        <strain evidence="3">N6PO6</strain>
    </source>
</reference>
<organism evidence="2 3">
    <name type="scientific">Izhakiella capsodis</name>
    <dbReference type="NCBI Taxonomy" id="1367852"/>
    <lineage>
        <taxon>Bacteria</taxon>
        <taxon>Pseudomonadati</taxon>
        <taxon>Pseudomonadota</taxon>
        <taxon>Gammaproteobacteria</taxon>
        <taxon>Enterobacterales</taxon>
        <taxon>Erwiniaceae</taxon>
        <taxon>Izhakiella</taxon>
    </lineage>
</organism>
<dbReference type="RefSeq" id="WP_092875669.1">
    <property type="nucleotide sequence ID" value="NZ_FOVC01000002.1"/>
</dbReference>
<keyword evidence="1" id="KW-0812">Transmembrane</keyword>